<dbReference type="STRING" id="990712.SAMN05216257_10544"/>
<feature type="transmembrane region" description="Helical" evidence="1">
    <location>
        <begin position="15"/>
        <end position="37"/>
    </location>
</feature>
<dbReference type="Proteomes" id="UP000199328">
    <property type="component" value="Unassembled WGS sequence"/>
</dbReference>
<name>A0A1G9F5H9_9RHOB</name>
<evidence type="ECO:0000313" key="3">
    <source>
        <dbReference type="Proteomes" id="UP000199328"/>
    </source>
</evidence>
<protein>
    <submittedName>
        <fullName evidence="2">Membrane protein involved in the export of O-antigen and teichoic acid</fullName>
    </submittedName>
</protein>
<feature type="transmembrane region" description="Helical" evidence="1">
    <location>
        <begin position="58"/>
        <end position="79"/>
    </location>
</feature>
<evidence type="ECO:0000313" key="2">
    <source>
        <dbReference type="EMBL" id="SDK83605.1"/>
    </source>
</evidence>
<keyword evidence="1" id="KW-1133">Transmembrane helix</keyword>
<keyword evidence="1" id="KW-0472">Membrane</keyword>
<feature type="transmembrane region" description="Helical" evidence="1">
    <location>
        <begin position="147"/>
        <end position="167"/>
    </location>
</feature>
<keyword evidence="1" id="KW-0812">Transmembrane</keyword>
<feature type="transmembrane region" description="Helical" evidence="1">
    <location>
        <begin position="120"/>
        <end position="141"/>
    </location>
</feature>
<dbReference type="AlphaFoldDB" id="A0A1G9F5H9"/>
<evidence type="ECO:0000256" key="1">
    <source>
        <dbReference type="SAM" id="Phobius"/>
    </source>
</evidence>
<organism evidence="2 3">
    <name type="scientific">Meinhardsimonia xiamenensis</name>
    <dbReference type="NCBI Taxonomy" id="990712"/>
    <lineage>
        <taxon>Bacteria</taxon>
        <taxon>Pseudomonadati</taxon>
        <taxon>Pseudomonadota</taxon>
        <taxon>Alphaproteobacteria</taxon>
        <taxon>Rhodobacterales</taxon>
        <taxon>Paracoccaceae</taxon>
        <taxon>Meinhardsimonia</taxon>
    </lineage>
</organism>
<feature type="transmembrane region" description="Helical" evidence="1">
    <location>
        <begin position="332"/>
        <end position="352"/>
    </location>
</feature>
<feature type="transmembrane region" description="Helical" evidence="1">
    <location>
        <begin position="298"/>
        <end position="320"/>
    </location>
</feature>
<keyword evidence="3" id="KW-1185">Reference proteome</keyword>
<feature type="transmembrane region" description="Helical" evidence="1">
    <location>
        <begin position="267"/>
        <end position="286"/>
    </location>
</feature>
<dbReference type="RefSeq" id="WP_170068355.1">
    <property type="nucleotide sequence ID" value="NZ_FNFV01000005.1"/>
</dbReference>
<feature type="transmembrane region" description="Helical" evidence="1">
    <location>
        <begin position="226"/>
        <end position="246"/>
    </location>
</feature>
<sequence>MLSIALLSRSMGEAALAHALIVLSFMAAAGPLTVLGFDTALLRARGARSLIVPLARRFALVWSVIAGLMGIAAVSFVPGDWLAAWLGVRPLLLVAWLALVAAQSFLSALLLALGRCRCALLFGGTLSSGVVCLAIAIFPAAGTGLSGLAAAQLAGLGLSIAAGMAVVRRAMAEAGPARPLSPNWGDIASGALTNAVAVVAGQLPLWMVAALGTQSQTVDLGLAMRLVLPLGFVLVAARAMAAPVLATARSGGWPAQAGGALCRIARVAALASVTMALCIVVLARPVTEALFARVPADAALLIGLLGVGSCLQAAIGPGQLALRIAGGEAEALVIAAGLLAGLAVGAGVGFLILGPAGVALAASTHLALGSAIPAWRFTRRSGVRLGAVGPCA</sequence>
<dbReference type="EMBL" id="FNFV01000005">
    <property type="protein sequence ID" value="SDK83605.1"/>
    <property type="molecule type" value="Genomic_DNA"/>
</dbReference>
<feature type="transmembrane region" description="Helical" evidence="1">
    <location>
        <begin position="187"/>
        <end position="206"/>
    </location>
</feature>
<gene>
    <name evidence="2" type="ORF">SAMN05216257_10544</name>
</gene>
<accession>A0A1G9F5H9</accession>
<feature type="transmembrane region" description="Helical" evidence="1">
    <location>
        <begin position="91"/>
        <end position="113"/>
    </location>
</feature>
<proteinExistence type="predicted"/>
<reference evidence="3" key="1">
    <citation type="submission" date="2016-10" db="EMBL/GenBank/DDBJ databases">
        <authorList>
            <person name="Varghese N."/>
            <person name="Submissions S."/>
        </authorList>
    </citation>
    <scope>NUCLEOTIDE SEQUENCE [LARGE SCALE GENOMIC DNA]</scope>
    <source>
        <strain evidence="3">CGMCC 1.10789</strain>
    </source>
</reference>